<feature type="domain" description="Cadherin" evidence="5">
    <location>
        <begin position="293"/>
        <end position="392"/>
    </location>
</feature>
<dbReference type="Pfam" id="PF13946">
    <property type="entry name" value="DUF4214"/>
    <property type="match status" value="1"/>
</dbReference>
<dbReference type="Proteomes" id="UP001169006">
    <property type="component" value="Unassembled WGS sequence"/>
</dbReference>
<dbReference type="InterPro" id="IPR038255">
    <property type="entry name" value="PBS_linker_sf"/>
</dbReference>
<dbReference type="EMBL" id="JAUKWQ010000002">
    <property type="protein sequence ID" value="MDO1582452.1"/>
    <property type="molecule type" value="Genomic_DNA"/>
</dbReference>
<feature type="domain" description="Cadherin" evidence="5">
    <location>
        <begin position="611"/>
        <end position="687"/>
    </location>
</feature>
<evidence type="ECO:0000313" key="6">
    <source>
        <dbReference type="EMBL" id="MDO1582452.1"/>
    </source>
</evidence>
<feature type="domain" description="Cadherin" evidence="5">
    <location>
        <begin position="393"/>
        <end position="492"/>
    </location>
</feature>
<dbReference type="CDD" id="cd11304">
    <property type="entry name" value="Cadherin_repeat"/>
    <property type="match status" value="8"/>
</dbReference>
<keyword evidence="3" id="KW-0106">Calcium</keyword>
<organism evidence="6 7">
    <name type="scientific">Rhizobium oryzicola</name>
    <dbReference type="NCBI Taxonomy" id="1232668"/>
    <lineage>
        <taxon>Bacteria</taxon>
        <taxon>Pseudomonadati</taxon>
        <taxon>Pseudomonadota</taxon>
        <taxon>Alphaproteobacteria</taxon>
        <taxon>Hyphomicrobiales</taxon>
        <taxon>Rhizobiaceae</taxon>
        <taxon>Rhizobium/Agrobacterium group</taxon>
        <taxon>Rhizobium</taxon>
    </lineage>
</organism>
<feature type="domain" description="Cadherin" evidence="5">
    <location>
        <begin position="688"/>
        <end position="787"/>
    </location>
</feature>
<gene>
    <name evidence="6" type="ORF">Q2T52_10100</name>
</gene>
<name>A0ABT8SVI1_9HYPH</name>
<protein>
    <submittedName>
        <fullName evidence="6">Cadherin domain-containing protein</fullName>
    </submittedName>
</protein>
<dbReference type="SMART" id="SM00736">
    <property type="entry name" value="CADG"/>
    <property type="match status" value="2"/>
</dbReference>
<keyword evidence="4" id="KW-0472">Membrane</keyword>
<feature type="domain" description="Cadherin" evidence="5">
    <location>
        <begin position="884"/>
        <end position="983"/>
    </location>
</feature>
<dbReference type="PROSITE" id="PS50268">
    <property type="entry name" value="CADHERIN_2"/>
    <property type="match status" value="8"/>
</dbReference>
<evidence type="ECO:0000256" key="3">
    <source>
        <dbReference type="ARBA" id="ARBA00022837"/>
    </source>
</evidence>
<sequence>MASIQGIYVALFGRPADPSGLSYFNSVTKNGSNLSGIGNLTGTAEYQSRFAGMSNEQVVNSIYQSLFGRTGETAGVQFWVQQLQSGRFNVNTIAIAILDGSSGTDLQTVTAKVSAADLFTSRLDTPAKIAAYAGNAAAQAAREFLTTVTKDAPGSVSAVDATVTKVEKLAGNDIGSGTTGGGVENVNAPPQFPSSKAEVSVAENTKGEIKGYIAAAKDPEGAVVTYSLADNQKGLFSIDSKTGIVSLSAPLDFENSGVNHSYSLTVVASDGAATTQQQLYVKVTDVNEAPVFAITKVEASVSENTTGPIAGYQASATDPEGAVLTYSLKDNLKSLFSIDSKTGAVSLNAPLDFENSGTNHSYSLTVIASDGSLTAEQELTIKVTDVNEAPAFSAGKVDVAVAENTTGPIAGYQAVAKDAEGAALTYSLKDNLKELFSIDSKTGVVSLNAPLDFENSGTNHSYSLTVIASDGSLTAEQELTVKVTDVNEAPAFTATKVEASIAENIRGQIPGYQASAKDPEGHEMTYSLSDNLKGLFSIDSKTGVISLNTAQNYESKSDSHSYVLTVNASDGNFTAQQQLTVNVTDVDEAPYFIGSTQAFYYEDSGWAMPPTLTAIDPEGGSVTFSLKDDMGGLFDVNPKTGFVLPRTPLDFEKQSAYGLTVVASDGKNTAEAPLFIYVLNVDEPPQFASAKAEVSVAENTKGPIAGYKAYAKDPEGHEMTYSLSDNLKGLFSIDSKTGVISLNTAQDYESQSDSHSYVLTVNASDGNFITQQILTVKTTDVDEAPYFIGTSVAYVYENSGDFLMRPTLTATDPEGGRVTFSLKDDKGGLFDINSQTGFVFPRGQLDFEKQSAYGLTVVASDGKNTAEALLSIYVMNLDEPPEFASSKAEVSVTENTQGPIAGYKASAKDPEGQQLTYSLSDNLSGLFSIDDKTGVVSVNTPLNYQSSGPDHRYTLIVNASDGNFTSEQEFTVNVTEASGNHAFAMNAAQIGLVGAVDLISV</sequence>
<keyword evidence="2" id="KW-0677">Repeat</keyword>
<feature type="domain" description="Cadherin" evidence="5">
    <location>
        <begin position="193"/>
        <end position="292"/>
    </location>
</feature>
<evidence type="ECO:0000256" key="2">
    <source>
        <dbReference type="ARBA" id="ARBA00022737"/>
    </source>
</evidence>
<dbReference type="SMART" id="SM00112">
    <property type="entry name" value="CA"/>
    <property type="match status" value="8"/>
</dbReference>
<reference evidence="6" key="2">
    <citation type="submission" date="2023-07" db="EMBL/GenBank/DDBJ databases">
        <authorList>
            <person name="Sun H."/>
        </authorList>
    </citation>
    <scope>NUCLEOTIDE SEQUENCE</scope>
    <source>
        <strain evidence="6">05753</strain>
    </source>
</reference>
<comment type="caution">
    <text evidence="6">The sequence shown here is derived from an EMBL/GenBank/DDBJ whole genome shotgun (WGS) entry which is preliminary data.</text>
</comment>
<proteinExistence type="predicted"/>
<dbReference type="InterPro" id="IPR006644">
    <property type="entry name" value="Cadg"/>
</dbReference>
<evidence type="ECO:0000256" key="4">
    <source>
        <dbReference type="ARBA" id="ARBA00023136"/>
    </source>
</evidence>
<dbReference type="Gene3D" id="1.10.3130.20">
    <property type="entry name" value="Phycobilisome linker domain"/>
    <property type="match status" value="1"/>
</dbReference>
<dbReference type="PANTHER" id="PTHR24027">
    <property type="entry name" value="CADHERIN-23"/>
    <property type="match status" value="1"/>
</dbReference>
<keyword evidence="7" id="KW-1185">Reference proteome</keyword>
<dbReference type="InterPro" id="IPR015919">
    <property type="entry name" value="Cadherin-like_sf"/>
</dbReference>
<dbReference type="PANTHER" id="PTHR24027:SF438">
    <property type="entry name" value="CADHERIN 23"/>
    <property type="match status" value="1"/>
</dbReference>
<evidence type="ECO:0000313" key="7">
    <source>
        <dbReference type="Proteomes" id="UP001169006"/>
    </source>
</evidence>
<reference evidence="6" key="1">
    <citation type="journal article" date="2015" name="Int. J. Syst. Evol. Microbiol.">
        <title>Rhizobium oryzicola sp. nov., potential plant-growth-promoting endophytic bacteria isolated from rice roots.</title>
        <authorList>
            <person name="Zhang X.X."/>
            <person name="Gao J.S."/>
            <person name="Cao Y.H."/>
            <person name="Sheirdil R.A."/>
            <person name="Wang X.C."/>
            <person name="Zhang L."/>
        </authorList>
    </citation>
    <scope>NUCLEOTIDE SEQUENCE</scope>
    <source>
        <strain evidence="6">05753</strain>
    </source>
</reference>
<dbReference type="InterPro" id="IPR025282">
    <property type="entry name" value="DUF4214"/>
</dbReference>
<feature type="domain" description="Cadherin" evidence="5">
    <location>
        <begin position="493"/>
        <end position="592"/>
    </location>
</feature>
<dbReference type="InterPro" id="IPR002126">
    <property type="entry name" value="Cadherin-like_dom"/>
</dbReference>
<dbReference type="Gene3D" id="2.60.40.60">
    <property type="entry name" value="Cadherins"/>
    <property type="match status" value="8"/>
</dbReference>
<dbReference type="SUPFAM" id="SSF49313">
    <property type="entry name" value="Cadherin-like"/>
    <property type="match status" value="8"/>
</dbReference>
<dbReference type="Pfam" id="PF00028">
    <property type="entry name" value="Cadherin"/>
    <property type="match status" value="8"/>
</dbReference>
<accession>A0ABT8SVI1</accession>
<dbReference type="RefSeq" id="WP_302076591.1">
    <property type="nucleotide sequence ID" value="NZ_JAUKWQ010000002.1"/>
</dbReference>
<feature type="domain" description="Cadherin" evidence="5">
    <location>
        <begin position="807"/>
        <end position="883"/>
    </location>
</feature>
<dbReference type="InterPro" id="IPR039808">
    <property type="entry name" value="Cadherin"/>
</dbReference>
<evidence type="ECO:0000256" key="1">
    <source>
        <dbReference type="ARBA" id="ARBA00004370"/>
    </source>
</evidence>
<comment type="subcellular location">
    <subcellularLocation>
        <location evidence="1">Membrane</location>
    </subcellularLocation>
</comment>
<dbReference type="PRINTS" id="PR00205">
    <property type="entry name" value="CADHERIN"/>
</dbReference>
<evidence type="ECO:0000259" key="5">
    <source>
        <dbReference type="PROSITE" id="PS50268"/>
    </source>
</evidence>